<dbReference type="SUPFAM" id="SSF52540">
    <property type="entry name" value="P-loop containing nucleoside triphosphate hydrolases"/>
    <property type="match status" value="1"/>
</dbReference>
<dbReference type="PROSITE" id="PS50082">
    <property type="entry name" value="WD_REPEATS_2"/>
    <property type="match status" value="14"/>
</dbReference>
<feature type="repeat" description="WD" evidence="3">
    <location>
        <begin position="1004"/>
        <end position="1037"/>
    </location>
</feature>
<dbReference type="InterPro" id="IPR036322">
    <property type="entry name" value="WD40_repeat_dom_sf"/>
</dbReference>
<dbReference type="SUPFAM" id="SSF50978">
    <property type="entry name" value="WD40 repeat-like"/>
    <property type="match status" value="1"/>
</dbReference>
<keyword evidence="4" id="KW-0472">Membrane</keyword>
<feature type="repeat" description="WD" evidence="3">
    <location>
        <begin position="694"/>
        <end position="735"/>
    </location>
</feature>
<dbReference type="InterPro" id="IPR020472">
    <property type="entry name" value="WD40_PAC1"/>
</dbReference>
<comment type="caution">
    <text evidence="6">The sequence shown here is derived from an EMBL/GenBank/DDBJ whole genome shotgun (WGS) entry which is preliminary data.</text>
</comment>
<keyword evidence="2" id="KW-0677">Repeat</keyword>
<feature type="repeat" description="WD" evidence="3">
    <location>
        <begin position="610"/>
        <end position="651"/>
    </location>
</feature>
<dbReference type="RefSeq" id="WP_075902917.1">
    <property type="nucleotide sequence ID" value="NZ_MKZS01000001.1"/>
</dbReference>
<keyword evidence="4" id="KW-0812">Transmembrane</keyword>
<dbReference type="Pfam" id="PF14516">
    <property type="entry name" value="AAA_35"/>
    <property type="match status" value="1"/>
</dbReference>
<dbReference type="AlphaFoldDB" id="A0A1U7N6Q5"/>
<proteinExistence type="predicted"/>
<keyword evidence="7" id="KW-1185">Reference proteome</keyword>
<dbReference type="Gene3D" id="2.130.10.10">
    <property type="entry name" value="YVTN repeat-like/Quinoprotein amine dehydrogenase"/>
    <property type="match status" value="6"/>
</dbReference>
<organism evidence="6 7">
    <name type="scientific">Moorena bouillonii PNG</name>
    <dbReference type="NCBI Taxonomy" id="568701"/>
    <lineage>
        <taxon>Bacteria</taxon>
        <taxon>Bacillati</taxon>
        <taxon>Cyanobacteriota</taxon>
        <taxon>Cyanophyceae</taxon>
        <taxon>Coleofasciculales</taxon>
        <taxon>Coleofasciculaceae</taxon>
        <taxon>Moorena</taxon>
    </lineage>
</organism>
<dbReference type="InterPro" id="IPR015943">
    <property type="entry name" value="WD40/YVTN_repeat-like_dom_sf"/>
</dbReference>
<feature type="repeat" description="WD" evidence="3">
    <location>
        <begin position="907"/>
        <end position="948"/>
    </location>
</feature>
<dbReference type="Pfam" id="PF00400">
    <property type="entry name" value="WD40"/>
    <property type="match status" value="9"/>
</dbReference>
<sequence>MTDNSNSDYEYHIGGSLPADAPSYVTRQADWELYHNLKAGQLCYVLNSRQMGKSSLRVRVMQKLQADGIVCAFVDLTGIGKEGITPEKWYAGIIYSLVSSHPLKENFNWRYWWRERRDLLSPIQRLHSFIEDIFLTATQETIVVFVDEIDRVLSLNFSLDDFFALIRFFYNRRVDNPAYRRLTFALLGVATPSDLIKDKTQTTFNIGQAIELQGFKLQESQPLAKGLAGKVDKPQGILADILAWTGGQPFLTQKLCQLVVREADKDRIVSSQSLEEIVRKQIIENWEAQDEPEHLRTIRDRIFRNPQGVSRLLGIYQQILLEGEIIADSSVEQTELRLAGLVVQQQGKLRVYNRIYQQVFNQEWVEKQLEKLRPYSENFTAWVASDYQDESRLLHGQALQDALQWASDKSLSPIDYRFLGASQDFEKRKVEINLVIQQGESRLLAKANQTLTKAQQQAKAELTKAKQTAKMIVGIGSGILAILLLVATVVGLQVRQAKRELAELKLSLLSVNSQKALDSSPFESLSKALQAGQKLRGMEKWQPVEPETGKQVIDTLRQAIYLTTERNRLEGHQAAVISVSFSPDGQRIASASADQTVKLWDLKGKLLKTLEGHSDNVLSITFSPDGKLLASAGWDGTIKLWDALKGTLLKTFIAHNPKIASISFSPDSKILAAAAFNGTVALLKVENGTRIRILNHGTEPVLSVQFSPNGKLLASASFDDTLKLWNVEDGTLIHTFKGHRNKLSSVSFSPDGKLLASGSFDHTVKLWSIEDGSLVHTFEGHRTPVRSVSFTPTYAQAQLLASASEDGTIKLWNLETKELEPETFRGHRRQVRDVSFSPDGKMLASASTDQSVRLWEIQGIEPQTLFGHHDQVRSVAFSPDGSTIASGSADRTVKLWGVKDGNLLQTLGDHAESVNSVSFSHDGKFMASGSDDRRVRVWNLENSQLVHVFVGHNHMVTSVDFSPDDKMLASASKDGLVKLWNLKQGILVQTIAAHPNQIRSGVETTVSFSPNGKLLASTGHDRTVKLWNLENGTLEETLAGHRKYVKSINFSPDSKMIASASTDHTVKLWRVEDGTMLQTLRGHNNQLTSIKFSSDGKLLASASLDSRIKLWDATTGKELQTLIGHRHWVNSVSFSPDGKFLASAGSDNTVKLWNLELDLDNLMQLGCNWLDDYLATHPEIEELESACQSALENRYSNSHHE</sequence>
<feature type="repeat" description="WD" evidence="3">
    <location>
        <begin position="778"/>
        <end position="822"/>
    </location>
</feature>
<protein>
    <recommendedName>
        <fullName evidence="5">EML-like second beta-propeller domain-containing protein</fullName>
    </recommendedName>
</protein>
<dbReference type="InterPro" id="IPR001680">
    <property type="entry name" value="WD40_rpt"/>
</dbReference>
<dbReference type="Gene3D" id="3.40.50.300">
    <property type="entry name" value="P-loop containing nucleotide triphosphate hydrolases"/>
    <property type="match status" value="1"/>
</dbReference>
<feature type="repeat" description="WD" evidence="3">
    <location>
        <begin position="1038"/>
        <end position="1079"/>
    </location>
</feature>
<dbReference type="Pfam" id="PF23414">
    <property type="entry name" value="Beta-prop_EML_2"/>
    <property type="match status" value="1"/>
</dbReference>
<dbReference type="SMART" id="SM00320">
    <property type="entry name" value="WD40"/>
    <property type="match status" value="14"/>
</dbReference>
<dbReference type="PANTHER" id="PTHR44019:SF8">
    <property type="entry name" value="POC1 CENTRIOLAR PROTEIN HOMOLOG"/>
    <property type="match status" value="1"/>
</dbReference>
<evidence type="ECO:0000256" key="3">
    <source>
        <dbReference type="PROSITE-ProRule" id="PRU00221"/>
    </source>
</evidence>
<dbReference type="InterPro" id="IPR011047">
    <property type="entry name" value="Quinoprotein_ADH-like_sf"/>
</dbReference>
<feature type="repeat" description="WD" evidence="3">
    <location>
        <begin position="1122"/>
        <end position="1156"/>
    </location>
</feature>
<name>A0A1U7N6Q5_9CYAN</name>
<feature type="repeat" description="WD" evidence="3">
    <location>
        <begin position="824"/>
        <end position="858"/>
    </location>
</feature>
<evidence type="ECO:0000313" key="6">
    <source>
        <dbReference type="EMBL" id="OLT61633.1"/>
    </source>
</evidence>
<dbReference type="FunFam" id="2.130.10.10:FF:000228">
    <property type="entry name" value="COMPASS-like H3K4 histone methylase component WDR5A"/>
    <property type="match status" value="1"/>
</dbReference>
<dbReference type="EMBL" id="MKZS01000001">
    <property type="protein sequence ID" value="OLT61633.1"/>
    <property type="molecule type" value="Genomic_DNA"/>
</dbReference>
<dbReference type="CDD" id="cd00200">
    <property type="entry name" value="WD40"/>
    <property type="match status" value="2"/>
</dbReference>
<dbReference type="SUPFAM" id="SSF50998">
    <property type="entry name" value="Quinoprotein alcohol dehydrogenase-like"/>
    <property type="match status" value="1"/>
</dbReference>
<evidence type="ECO:0000313" key="7">
    <source>
        <dbReference type="Proteomes" id="UP000186657"/>
    </source>
</evidence>
<feature type="domain" description="EML-like second beta-propeller" evidence="5">
    <location>
        <begin position="844"/>
        <end position="990"/>
    </location>
</feature>
<dbReference type="PROSITE" id="PS50294">
    <property type="entry name" value="WD_REPEATS_REGION"/>
    <property type="match status" value="13"/>
</dbReference>
<feature type="repeat" description="WD" evidence="3">
    <location>
        <begin position="949"/>
        <end position="990"/>
    </location>
</feature>
<dbReference type="PRINTS" id="PR00320">
    <property type="entry name" value="GPROTEINBRPT"/>
</dbReference>
<dbReference type="InterPro" id="IPR055442">
    <property type="entry name" value="Beta-prop_EML-like_2nd"/>
</dbReference>
<evidence type="ECO:0000256" key="4">
    <source>
        <dbReference type="SAM" id="Phobius"/>
    </source>
</evidence>
<gene>
    <name evidence="6" type="ORF">BJP37_24040</name>
</gene>
<dbReference type="PROSITE" id="PS00678">
    <property type="entry name" value="WD_REPEATS_1"/>
    <property type="match status" value="9"/>
</dbReference>
<dbReference type="Proteomes" id="UP000186657">
    <property type="component" value="Unassembled WGS sequence"/>
</dbReference>
<evidence type="ECO:0000256" key="2">
    <source>
        <dbReference type="ARBA" id="ARBA00022737"/>
    </source>
</evidence>
<feature type="repeat" description="WD" evidence="3">
    <location>
        <begin position="569"/>
        <end position="603"/>
    </location>
</feature>
<keyword evidence="4" id="KW-1133">Transmembrane helix</keyword>
<feature type="repeat" description="WD" evidence="3">
    <location>
        <begin position="865"/>
        <end position="906"/>
    </location>
</feature>
<dbReference type="InterPro" id="IPR027417">
    <property type="entry name" value="P-loop_NTPase"/>
</dbReference>
<dbReference type="PANTHER" id="PTHR44019">
    <property type="entry name" value="WD REPEAT-CONTAINING PROTEIN 55"/>
    <property type="match status" value="1"/>
</dbReference>
<evidence type="ECO:0000259" key="5">
    <source>
        <dbReference type="Pfam" id="PF23414"/>
    </source>
</evidence>
<feature type="repeat" description="WD" evidence="3">
    <location>
        <begin position="652"/>
        <end position="693"/>
    </location>
</feature>
<evidence type="ECO:0000256" key="1">
    <source>
        <dbReference type="ARBA" id="ARBA00022574"/>
    </source>
</evidence>
<keyword evidence="1 3" id="KW-0853">WD repeat</keyword>
<feature type="repeat" description="WD" evidence="3">
    <location>
        <begin position="736"/>
        <end position="777"/>
    </location>
</feature>
<dbReference type="InterPro" id="IPR050505">
    <property type="entry name" value="WDR55/POC1"/>
</dbReference>
<reference evidence="6 7" key="1">
    <citation type="submission" date="2016-10" db="EMBL/GenBank/DDBJ databases">
        <title>Comparative genomics uncovers the prolific and rare metabolic potential of the cyanobacterial genus Moorea.</title>
        <authorList>
            <person name="Leao T."/>
            <person name="Castelao G."/>
            <person name="Korobeynikov A."/>
            <person name="Monroe E.A."/>
            <person name="Podell S."/>
            <person name="Glukhov E."/>
            <person name="Allen E."/>
            <person name="Gerwick W.H."/>
            <person name="Gerwick L."/>
        </authorList>
    </citation>
    <scope>NUCLEOTIDE SEQUENCE [LARGE SCALE GENOMIC DNA]</scope>
    <source>
        <strain evidence="6 7">PNG5-198</strain>
    </source>
</reference>
<accession>A0A1U7N6Q5</accession>
<feature type="repeat" description="WD" evidence="3">
    <location>
        <begin position="1080"/>
        <end position="1121"/>
    </location>
</feature>
<feature type="transmembrane region" description="Helical" evidence="4">
    <location>
        <begin position="471"/>
        <end position="492"/>
    </location>
</feature>
<dbReference type="InterPro" id="IPR019775">
    <property type="entry name" value="WD40_repeat_CS"/>
</dbReference>